<dbReference type="InterPro" id="IPR023631">
    <property type="entry name" value="Amidase_dom"/>
</dbReference>
<dbReference type="Gene3D" id="3.90.1300.10">
    <property type="entry name" value="Amidase signature (AS) domain"/>
    <property type="match status" value="1"/>
</dbReference>
<dbReference type="GeneID" id="39606027"/>
<dbReference type="PANTHER" id="PTHR11895">
    <property type="entry name" value="TRANSAMIDASE"/>
    <property type="match status" value="1"/>
</dbReference>
<comment type="caution">
    <text evidence="4">The sequence shown here is derived from an EMBL/GenBank/DDBJ whole genome shotgun (WGS) entry which is preliminary data.</text>
</comment>
<evidence type="ECO:0000313" key="4">
    <source>
        <dbReference type="EMBL" id="RNJ53115.1"/>
    </source>
</evidence>
<evidence type="ECO:0000313" key="5">
    <source>
        <dbReference type="Proteomes" id="UP000267145"/>
    </source>
</evidence>
<dbReference type="InterPro" id="IPR000120">
    <property type="entry name" value="Amidase"/>
</dbReference>
<dbReference type="Gene3D" id="1.20.58.1700">
    <property type="match status" value="1"/>
</dbReference>
<dbReference type="GO" id="GO:0003824">
    <property type="term" value="F:catalytic activity"/>
    <property type="evidence" value="ECO:0007669"/>
    <property type="project" value="InterPro"/>
</dbReference>
<reference evidence="4 5" key="1">
    <citation type="submission" date="2018-10" db="EMBL/GenBank/DDBJ databases">
        <title>Genome sequence of Verticillium nonalfalfae VnAa140.</title>
        <authorList>
            <person name="Stajich J.E."/>
            <person name="Kasson M.T."/>
        </authorList>
    </citation>
    <scope>NUCLEOTIDE SEQUENCE [LARGE SCALE GENOMIC DNA]</scope>
    <source>
        <strain evidence="4 5">VnAa140</strain>
    </source>
</reference>
<feature type="domain" description="Amidase" evidence="3">
    <location>
        <begin position="283"/>
        <end position="715"/>
    </location>
</feature>
<name>A0A3M9XYV8_9PEZI</name>
<dbReference type="Gene3D" id="3.40.50.850">
    <property type="entry name" value="Isochorismatase-like"/>
    <property type="match status" value="1"/>
</dbReference>
<dbReference type="EMBL" id="RBVV01000156">
    <property type="protein sequence ID" value="RNJ53115.1"/>
    <property type="molecule type" value="Genomic_DNA"/>
</dbReference>
<dbReference type="STRING" id="1051616.A0A3M9XYV8"/>
<dbReference type="InterPro" id="IPR036380">
    <property type="entry name" value="Isochorismatase-like_sf"/>
</dbReference>
<dbReference type="Pfam" id="PF00857">
    <property type="entry name" value="Isochorismatase"/>
    <property type="match status" value="1"/>
</dbReference>
<evidence type="ECO:0000259" key="2">
    <source>
        <dbReference type="Pfam" id="PF00857"/>
    </source>
</evidence>
<protein>
    <recommendedName>
        <fullName evidence="6">Amidase domain-containing protein</fullName>
    </recommendedName>
</protein>
<sequence>MRYQHDSDIFKMSSASRPSLSLPNARPYPFDFPLATTALVIIDIQRDFVDPGGFGSVQCGNDEIFSKARSIVPAVQRVLEIFRSTRGHVIHTREGHQPDLADLPAAKKLRQINNPNGHHFMGIGDQGPMGRLLVRGEYGHDIIDELQPWPTEVVIDKPGKGSFWGTDIHRVLLARGITHLLFAGVTTECCVTTTLRECNDRGYQCCVLEDCTQGFDAQQVTTSLDTICAQDGLFGFVGNSADFVTATKDVSTAPVSQLSVSGSFPSIDDLQALYKDGRTTPTDVVNAAFDRIEAYQNEDPAVWTSLAKRADVLVAAKALAEKYNEKPLPPLFGVPFGVKDSIDVEGIETTAACPSYAYVPKATATCVQHILDAGGIYVGKTNLDQLATGLSGCRSPYGVPHSIFSKDLIAGGSSSGGCVAVAAHLVPFTVATDTAGSGRVPAAFNGVVGFKPTKGTISARGLVPACKTLDSIAIVATSVADARAVWRVIAKHDKADPYSKLPHTLPTWKTDFRGLKDGDFDFAVPPPAALEACTPEYRRLFAEAVKKLQSAGGRLRNTDWEAFERAGELLYEGALLHERITCIGREFLRSSIQDGSLHPVIQKLFSDALNKAPDAYDVFRDQATQAELSRRAHMAFDTLCGGVDVLVVPTTVCHPTFEEIAADPIRLNARLGTFTHFANIVDLCGLSVPAGTYLDEKETELPFGVTILAGSGFDAKALDVARVLEEVTKAK</sequence>
<dbReference type="Proteomes" id="UP000267145">
    <property type="component" value="Unassembled WGS sequence"/>
</dbReference>
<evidence type="ECO:0000259" key="3">
    <source>
        <dbReference type="Pfam" id="PF01425"/>
    </source>
</evidence>
<proteinExistence type="inferred from homology"/>
<organism evidence="4 5">
    <name type="scientific">Verticillium nonalfalfae</name>
    <dbReference type="NCBI Taxonomy" id="1051616"/>
    <lineage>
        <taxon>Eukaryota</taxon>
        <taxon>Fungi</taxon>
        <taxon>Dikarya</taxon>
        <taxon>Ascomycota</taxon>
        <taxon>Pezizomycotina</taxon>
        <taxon>Sordariomycetes</taxon>
        <taxon>Hypocreomycetidae</taxon>
        <taxon>Glomerellales</taxon>
        <taxon>Plectosphaerellaceae</taxon>
        <taxon>Verticillium</taxon>
    </lineage>
</organism>
<dbReference type="RefSeq" id="XP_028491273.1">
    <property type="nucleotide sequence ID" value="XM_028636548.1"/>
</dbReference>
<keyword evidence="5" id="KW-1185">Reference proteome</keyword>
<evidence type="ECO:0000256" key="1">
    <source>
        <dbReference type="ARBA" id="ARBA00006336"/>
    </source>
</evidence>
<gene>
    <name evidence="4" type="ORF">D7B24_002338</name>
</gene>
<dbReference type="InterPro" id="IPR036928">
    <property type="entry name" value="AS_sf"/>
</dbReference>
<evidence type="ECO:0008006" key="6">
    <source>
        <dbReference type="Google" id="ProtNLM"/>
    </source>
</evidence>
<feature type="domain" description="Isochorismatase-like" evidence="2">
    <location>
        <begin position="37"/>
        <end position="227"/>
    </location>
</feature>
<comment type="similarity">
    <text evidence="1">Belongs to the isochorismatase family.</text>
</comment>
<dbReference type="InterPro" id="IPR000868">
    <property type="entry name" value="Isochorismatase-like_dom"/>
</dbReference>
<dbReference type="SUPFAM" id="SSF52499">
    <property type="entry name" value="Isochorismatase-like hydrolases"/>
    <property type="match status" value="1"/>
</dbReference>
<dbReference type="AlphaFoldDB" id="A0A3M9XYV8"/>
<dbReference type="PANTHER" id="PTHR11895:SF169">
    <property type="entry name" value="GLUTAMYL-TRNA(GLN) AMIDOTRANSFERASE"/>
    <property type="match status" value="1"/>
</dbReference>
<dbReference type="Pfam" id="PF01425">
    <property type="entry name" value="Amidase"/>
    <property type="match status" value="1"/>
</dbReference>
<dbReference type="SUPFAM" id="SSF75304">
    <property type="entry name" value="Amidase signature (AS) enzymes"/>
    <property type="match status" value="1"/>
</dbReference>
<dbReference type="CDD" id="cd00431">
    <property type="entry name" value="cysteine_hydrolases"/>
    <property type="match status" value="1"/>
</dbReference>
<accession>A0A3M9XYV8</accession>